<dbReference type="Proteomes" id="UP000198670">
    <property type="component" value="Unassembled WGS sequence"/>
</dbReference>
<dbReference type="OrthoDB" id="9768177at2"/>
<dbReference type="SUPFAM" id="SSF56935">
    <property type="entry name" value="Porins"/>
    <property type="match status" value="1"/>
</dbReference>
<evidence type="ECO:0000256" key="2">
    <source>
        <dbReference type="ARBA" id="ARBA00022448"/>
    </source>
</evidence>
<keyword evidence="2 7" id="KW-0813">Transport</keyword>
<dbReference type="Gene3D" id="2.170.130.10">
    <property type="entry name" value="TonB-dependent receptor, plug domain"/>
    <property type="match status" value="1"/>
</dbReference>
<dbReference type="Gene3D" id="2.40.170.20">
    <property type="entry name" value="TonB-dependent receptor, beta-barrel domain"/>
    <property type="match status" value="1"/>
</dbReference>
<accession>A0A1I3FDY9</accession>
<keyword evidence="4 7" id="KW-0812">Transmembrane</keyword>
<evidence type="ECO:0000259" key="8">
    <source>
        <dbReference type="Pfam" id="PF07715"/>
    </source>
</evidence>
<gene>
    <name evidence="9" type="ORF">SAMN05444682_102285</name>
</gene>
<dbReference type="InterPro" id="IPR039426">
    <property type="entry name" value="TonB-dep_rcpt-like"/>
</dbReference>
<keyword evidence="3 7" id="KW-1134">Transmembrane beta strand</keyword>
<evidence type="ECO:0000256" key="5">
    <source>
        <dbReference type="ARBA" id="ARBA00023136"/>
    </source>
</evidence>
<proteinExistence type="inferred from homology"/>
<dbReference type="GO" id="GO:0009279">
    <property type="term" value="C:cell outer membrane"/>
    <property type="evidence" value="ECO:0007669"/>
    <property type="project" value="UniProtKB-SubCell"/>
</dbReference>
<dbReference type="InterPro" id="IPR023997">
    <property type="entry name" value="TonB-dep_OMP_SusC/RagA_CS"/>
</dbReference>
<dbReference type="EMBL" id="FOQO01000002">
    <property type="protein sequence ID" value="SFI09414.1"/>
    <property type="molecule type" value="Genomic_DNA"/>
</dbReference>
<dbReference type="STRING" id="1477437.SAMN05444682_102285"/>
<dbReference type="InterPro" id="IPR037066">
    <property type="entry name" value="Plug_dom_sf"/>
</dbReference>
<dbReference type="InterPro" id="IPR023996">
    <property type="entry name" value="TonB-dep_OMP_SusC/RagA"/>
</dbReference>
<keyword evidence="6 7" id="KW-0998">Cell outer membrane</keyword>
<dbReference type="Pfam" id="PF13715">
    <property type="entry name" value="CarbopepD_reg_2"/>
    <property type="match status" value="1"/>
</dbReference>
<keyword evidence="10" id="KW-1185">Reference proteome</keyword>
<sequence>MFVFKIPLLIVGFSMLGMALYGQSPVSGLVINEEDQPIVGVSIVVRNSSQSTVSDESGMFLLNDLSEGSVLICSHVGYQTKEVTVLNPKEKITVVLMATSEALDEVVVVGYGTQRKTDLTGAIHRIDASQFQRQSSTNVLEMLSGTVAGFSSNQGTSAQGGGSMEIRGQTSIKASNDPLLVVDGVIYRGVITDINPSDIATIDILKDASAAAVYGAQSASGVLIITTKRGTTGTPKVNASTKLGVVSLTNMMRPFNAEEYLENRGVDTYQTYGDKPLYYYSNPNDLPTGVSLEDWKNLDATTSDDPVDMWLNRLRLTNTEKKNYLAGRTVDWFDMIFRNGLRQDYDLSISGGTPQVSYFASGGYTKNEGVILGDNFNVFRSRINLDIRAASFLKFSVDANYSNRNHGFTPVSISNAIGASPYGQVYADDGTMEWYTHEDATAPNPLIYYTYRERLNPVQSLFATISAELNLPFGITYKPSFVSNQRWVKDYTFDPVETPNGYNNGGSGSRSNTTYNEWMLDNLFSWNKTIGTDHQLTATFLYNIEKNQSWNDVQSNTRFAPNDALSFHALQAGINPSLNNNDSYSTGNALMGRLNYGYKSRYLLTLTIRRDGYSAFGQDNPYATFPSAALAWRISEEPFFKLEPVDELKLRLSWGANGNRSVGIYDALARLSTTQYIYGNELVTGVYSSTMANRHLRWESTEAVNAGVDFELLGRRLSGSLDGYVMKTTNLLIDRSLPSIIGYTNVASNLGELQNRGMELTLNSRNINRTNFSWSTAFNFSFNRNKITHLYGDKVPVMDANGAVIGEREADDVTNQWFIGRSIDQIWDYERLGIWQLDETDEAAIYGKKPGDVKLKDQNGDGVLTPMEDKIFQGNKKPLYNIGLRNDIRFLRDFELSLFLRADLGFFGNNPLYRETQWIDRKNILYAPYWTENKPSNEYPKLDTEVSSPDYGVWKSRSFVRLQDVTLSYNVPTVLLNRYQLQGLNLFVNMRNYLTITKWNHWDPESQATPMPKYITVGLNANL</sequence>
<dbReference type="NCBIfam" id="TIGR04057">
    <property type="entry name" value="SusC_RagA_signa"/>
    <property type="match status" value="1"/>
</dbReference>
<dbReference type="PROSITE" id="PS52016">
    <property type="entry name" value="TONB_DEPENDENT_REC_3"/>
    <property type="match status" value="1"/>
</dbReference>
<comment type="similarity">
    <text evidence="7">Belongs to the TonB-dependent receptor family.</text>
</comment>
<dbReference type="InterPro" id="IPR036942">
    <property type="entry name" value="Beta-barrel_TonB_sf"/>
</dbReference>
<evidence type="ECO:0000256" key="1">
    <source>
        <dbReference type="ARBA" id="ARBA00004571"/>
    </source>
</evidence>
<dbReference type="RefSeq" id="WP_090625054.1">
    <property type="nucleotide sequence ID" value="NZ_FOQO01000002.1"/>
</dbReference>
<dbReference type="SUPFAM" id="SSF49464">
    <property type="entry name" value="Carboxypeptidase regulatory domain-like"/>
    <property type="match status" value="1"/>
</dbReference>
<dbReference type="NCBIfam" id="TIGR04056">
    <property type="entry name" value="OMP_RagA_SusC"/>
    <property type="match status" value="1"/>
</dbReference>
<evidence type="ECO:0000256" key="7">
    <source>
        <dbReference type="PROSITE-ProRule" id="PRU01360"/>
    </source>
</evidence>
<evidence type="ECO:0000256" key="3">
    <source>
        <dbReference type="ARBA" id="ARBA00022452"/>
    </source>
</evidence>
<protein>
    <submittedName>
        <fullName evidence="9">TonB-linked outer membrane protein, SusC/RagA family</fullName>
    </submittedName>
</protein>
<feature type="domain" description="TonB-dependent receptor plug" evidence="8">
    <location>
        <begin position="116"/>
        <end position="222"/>
    </location>
</feature>
<comment type="subcellular location">
    <subcellularLocation>
        <location evidence="1 7">Cell outer membrane</location>
        <topology evidence="1 7">Multi-pass membrane protein</topology>
    </subcellularLocation>
</comment>
<organism evidence="9 10">
    <name type="scientific">Parapedobacter indicus</name>
    <dbReference type="NCBI Taxonomy" id="1477437"/>
    <lineage>
        <taxon>Bacteria</taxon>
        <taxon>Pseudomonadati</taxon>
        <taxon>Bacteroidota</taxon>
        <taxon>Sphingobacteriia</taxon>
        <taxon>Sphingobacteriales</taxon>
        <taxon>Sphingobacteriaceae</taxon>
        <taxon>Parapedobacter</taxon>
    </lineage>
</organism>
<evidence type="ECO:0000313" key="9">
    <source>
        <dbReference type="EMBL" id="SFI09414.1"/>
    </source>
</evidence>
<reference evidence="9 10" key="1">
    <citation type="submission" date="2016-10" db="EMBL/GenBank/DDBJ databases">
        <authorList>
            <person name="de Groot N.N."/>
        </authorList>
    </citation>
    <scope>NUCLEOTIDE SEQUENCE [LARGE SCALE GENOMIC DNA]</scope>
    <source>
        <strain evidence="9 10">RK1</strain>
    </source>
</reference>
<evidence type="ECO:0000256" key="4">
    <source>
        <dbReference type="ARBA" id="ARBA00022692"/>
    </source>
</evidence>
<dbReference type="Gene3D" id="2.60.40.1120">
    <property type="entry name" value="Carboxypeptidase-like, regulatory domain"/>
    <property type="match status" value="1"/>
</dbReference>
<evidence type="ECO:0000256" key="6">
    <source>
        <dbReference type="ARBA" id="ARBA00023237"/>
    </source>
</evidence>
<dbReference type="InterPro" id="IPR012910">
    <property type="entry name" value="Plug_dom"/>
</dbReference>
<name>A0A1I3FDY9_9SPHI</name>
<dbReference type="Pfam" id="PF07715">
    <property type="entry name" value="Plug"/>
    <property type="match status" value="1"/>
</dbReference>
<keyword evidence="5 7" id="KW-0472">Membrane</keyword>
<dbReference type="InterPro" id="IPR008969">
    <property type="entry name" value="CarboxyPept-like_regulatory"/>
</dbReference>
<evidence type="ECO:0000313" key="10">
    <source>
        <dbReference type="Proteomes" id="UP000198670"/>
    </source>
</evidence>
<dbReference type="AlphaFoldDB" id="A0A1I3FDY9"/>